<evidence type="ECO:0000313" key="2">
    <source>
        <dbReference type="EMBL" id="TNN46378.1"/>
    </source>
</evidence>
<proteinExistence type="predicted"/>
<evidence type="ECO:0000256" key="1">
    <source>
        <dbReference type="SAM" id="MobiDB-lite"/>
    </source>
</evidence>
<comment type="caution">
    <text evidence="2">The sequence shown here is derived from an EMBL/GenBank/DDBJ whole genome shotgun (WGS) entry which is preliminary data.</text>
</comment>
<accession>A0A4Z2FYK1</accession>
<sequence>MHFKRREAAKVWGNQHLRGKATEVQRVPVPGGGSFVETACHLLVDSGMTRWRRSPHTDVNDMLHATCYVLHASQRLRLHHSDHSPILDVYDVEHHIAVVTSRRRLSAFDPTRKGRKTNPPPSTRRSGGNYSSGNIPQIKLGCFFKG</sequence>
<gene>
    <name evidence="2" type="ORF">EYF80_043411</name>
</gene>
<protein>
    <submittedName>
        <fullName evidence="2">Uncharacterized protein</fullName>
    </submittedName>
</protein>
<dbReference type="AlphaFoldDB" id="A0A4Z2FYK1"/>
<feature type="region of interest" description="Disordered" evidence="1">
    <location>
        <begin position="107"/>
        <end position="134"/>
    </location>
</feature>
<keyword evidence="3" id="KW-1185">Reference proteome</keyword>
<organism evidence="2 3">
    <name type="scientific">Liparis tanakae</name>
    <name type="common">Tanaka's snailfish</name>
    <dbReference type="NCBI Taxonomy" id="230148"/>
    <lineage>
        <taxon>Eukaryota</taxon>
        <taxon>Metazoa</taxon>
        <taxon>Chordata</taxon>
        <taxon>Craniata</taxon>
        <taxon>Vertebrata</taxon>
        <taxon>Euteleostomi</taxon>
        <taxon>Actinopterygii</taxon>
        <taxon>Neopterygii</taxon>
        <taxon>Teleostei</taxon>
        <taxon>Neoteleostei</taxon>
        <taxon>Acanthomorphata</taxon>
        <taxon>Eupercaria</taxon>
        <taxon>Perciformes</taxon>
        <taxon>Cottioidei</taxon>
        <taxon>Cottales</taxon>
        <taxon>Liparidae</taxon>
        <taxon>Liparis</taxon>
    </lineage>
</organism>
<evidence type="ECO:0000313" key="3">
    <source>
        <dbReference type="Proteomes" id="UP000314294"/>
    </source>
</evidence>
<dbReference type="EMBL" id="SRLO01000791">
    <property type="protein sequence ID" value="TNN46378.1"/>
    <property type="molecule type" value="Genomic_DNA"/>
</dbReference>
<reference evidence="2 3" key="1">
    <citation type="submission" date="2019-03" db="EMBL/GenBank/DDBJ databases">
        <title>First draft genome of Liparis tanakae, snailfish: a comprehensive survey of snailfish specific genes.</title>
        <authorList>
            <person name="Kim W."/>
            <person name="Song I."/>
            <person name="Jeong J.-H."/>
            <person name="Kim D."/>
            <person name="Kim S."/>
            <person name="Ryu S."/>
            <person name="Song J.Y."/>
            <person name="Lee S.K."/>
        </authorList>
    </citation>
    <scope>NUCLEOTIDE SEQUENCE [LARGE SCALE GENOMIC DNA]</scope>
    <source>
        <tissue evidence="2">Muscle</tissue>
    </source>
</reference>
<name>A0A4Z2FYK1_9TELE</name>
<dbReference type="Proteomes" id="UP000314294">
    <property type="component" value="Unassembled WGS sequence"/>
</dbReference>
<feature type="compositionally biased region" description="Polar residues" evidence="1">
    <location>
        <begin position="123"/>
        <end position="134"/>
    </location>
</feature>